<sequence length="736" mass="83184">MSKKEYTHNFTKTINETPTINKEANATQSNQTKSTSGATFSNVALLVDNIKDLLISILNYSPINKTATHENKSLEENQTKIEQRVLEELSGKGIPVTVIEPDDKKVEPPQDSQAFERGQKLNDAVSPTNKSNNAADIKKVTDVLKQAMISEDQLPKHELRFKDVDKTDQKNENKTEDQHLEFLQKLSKNKTSLLLFLNPEHLSNIVGKYKSENSDMHEINNLEKKLLRLIEDCYTSKNHQEQNETKLNTDAHALNNKTEPLLHVAHRHNSNGLNSETSVNKCAVRQMGEIFNLILLLLQNQKDTANNGDAVKFIMKRKANKYSLDNLSSDDLESIIKQALLSSTFNVKTNKKENVDQVLDNGKIRNKEFRSGIVEQPSEKYPVVTENVQDVTKSQVESRINSEVTTESTVAMVPRVKPFSKTTIVPFVRRIPVKASKPYFNVGKLLAFPSVILDKISKFFANLSNTVSLTLRTFGFTKNLAKNRFGDYSTILGSEGDNSNGTFNLKETLYNIVNKTYHALTKQFEYDKDKANNTTIEGLAKNNETLVDTEEINKRFDIFNDQDNEDEMGEYDQKASYEEDCDSFLPQLRRTLFDIEAEVESVLSDKTEDSTNGDYGIESRLIEDVGFDMQSLVDSPIDVRLFKVKPIQLVTSVIKRLFKIVPSGIFYWGLAIFIGVIFGFSKGVLLLGGVCGIKVIKSFIQIVGDMFGINLNIFNPIGIFKKFFRLLFKPFSSLIS</sequence>
<feature type="transmembrane region" description="Helical" evidence="2">
    <location>
        <begin position="665"/>
        <end position="687"/>
    </location>
</feature>
<comment type="caution">
    <text evidence="3">The sequence shown here is derived from an EMBL/GenBank/DDBJ whole genome shotgun (WGS) entry which is preliminary data.</text>
</comment>
<accession>A0A8K0D3S2</accession>
<reference evidence="3" key="1">
    <citation type="submission" date="2019-08" db="EMBL/GenBank/DDBJ databases">
        <title>The genome of the North American firefly Photinus pyralis.</title>
        <authorList>
            <consortium name="Photinus pyralis genome working group"/>
            <person name="Fallon T.R."/>
            <person name="Sander Lower S.E."/>
            <person name="Weng J.-K."/>
        </authorList>
    </citation>
    <scope>NUCLEOTIDE SEQUENCE</scope>
    <source>
        <strain evidence="3">TRF0915ILg1</strain>
        <tissue evidence="3">Whole body</tissue>
    </source>
</reference>
<keyword evidence="2" id="KW-0812">Transmembrane</keyword>
<keyword evidence="2" id="KW-0472">Membrane</keyword>
<keyword evidence="2" id="KW-1133">Transmembrane helix</keyword>
<keyword evidence="4" id="KW-1185">Reference proteome</keyword>
<evidence type="ECO:0000313" key="4">
    <source>
        <dbReference type="Proteomes" id="UP000801492"/>
    </source>
</evidence>
<dbReference type="Proteomes" id="UP000801492">
    <property type="component" value="Unassembled WGS sequence"/>
</dbReference>
<dbReference type="EMBL" id="VTPC01004187">
    <property type="protein sequence ID" value="KAF2897409.1"/>
    <property type="molecule type" value="Genomic_DNA"/>
</dbReference>
<organism evidence="3 4">
    <name type="scientific">Ignelater luminosus</name>
    <name type="common">Cucubano</name>
    <name type="synonym">Pyrophorus luminosus</name>
    <dbReference type="NCBI Taxonomy" id="2038154"/>
    <lineage>
        <taxon>Eukaryota</taxon>
        <taxon>Metazoa</taxon>
        <taxon>Ecdysozoa</taxon>
        <taxon>Arthropoda</taxon>
        <taxon>Hexapoda</taxon>
        <taxon>Insecta</taxon>
        <taxon>Pterygota</taxon>
        <taxon>Neoptera</taxon>
        <taxon>Endopterygota</taxon>
        <taxon>Coleoptera</taxon>
        <taxon>Polyphaga</taxon>
        <taxon>Elateriformia</taxon>
        <taxon>Elateroidea</taxon>
        <taxon>Elateridae</taxon>
        <taxon>Agrypninae</taxon>
        <taxon>Pyrophorini</taxon>
        <taxon>Ignelater</taxon>
    </lineage>
</organism>
<protein>
    <submittedName>
        <fullName evidence="3">Uncharacterized protein</fullName>
    </submittedName>
</protein>
<evidence type="ECO:0000313" key="3">
    <source>
        <dbReference type="EMBL" id="KAF2897409.1"/>
    </source>
</evidence>
<dbReference type="OrthoDB" id="10690957at2759"/>
<gene>
    <name evidence="3" type="ORF">ILUMI_08763</name>
</gene>
<dbReference type="AlphaFoldDB" id="A0A8K0D3S2"/>
<name>A0A8K0D3S2_IGNLU</name>
<evidence type="ECO:0000256" key="1">
    <source>
        <dbReference type="SAM" id="MobiDB-lite"/>
    </source>
</evidence>
<proteinExistence type="predicted"/>
<feature type="region of interest" description="Disordered" evidence="1">
    <location>
        <begin position="16"/>
        <end position="36"/>
    </location>
</feature>
<evidence type="ECO:0000256" key="2">
    <source>
        <dbReference type="SAM" id="Phobius"/>
    </source>
</evidence>